<protein>
    <submittedName>
        <fullName evidence="1">Putative ovule protein</fullName>
    </submittedName>
</protein>
<name>A0A0V0HZQ0_SOLCH</name>
<reference evidence="1" key="1">
    <citation type="submission" date="2015-12" db="EMBL/GenBank/DDBJ databases">
        <title>Gene expression during late stages of embryo sac development: a critical building block for successful pollen-pistil interactions.</title>
        <authorList>
            <person name="Liu Y."/>
            <person name="Joly V."/>
            <person name="Sabar M."/>
            <person name="Matton D.P."/>
        </authorList>
    </citation>
    <scope>NUCLEOTIDE SEQUENCE</scope>
</reference>
<accession>A0A0V0HZQ0</accession>
<evidence type="ECO:0000313" key="1">
    <source>
        <dbReference type="EMBL" id="JAP25858.1"/>
    </source>
</evidence>
<dbReference type="AlphaFoldDB" id="A0A0V0HZQ0"/>
<sequence length="142" mass="15776">MEGKAFKEYLRIINLQGCDLVLGNDWMKKNHPTKFDHEKKCVTIGRKGNETILHAIPGEGSLSMISGSAMGRLIRKGQTLMAHLLMLGVESYNEQEHVDATIQEVLDKYQSVFAEPTSLPPVRQLDHAINLKPGASPVSLRP</sequence>
<dbReference type="EMBL" id="GEDG01012844">
    <property type="protein sequence ID" value="JAP25858.1"/>
    <property type="molecule type" value="Transcribed_RNA"/>
</dbReference>
<proteinExistence type="predicted"/>
<organism evidence="1">
    <name type="scientific">Solanum chacoense</name>
    <name type="common">Chaco potato</name>
    <dbReference type="NCBI Taxonomy" id="4108"/>
    <lineage>
        <taxon>Eukaryota</taxon>
        <taxon>Viridiplantae</taxon>
        <taxon>Streptophyta</taxon>
        <taxon>Embryophyta</taxon>
        <taxon>Tracheophyta</taxon>
        <taxon>Spermatophyta</taxon>
        <taxon>Magnoliopsida</taxon>
        <taxon>eudicotyledons</taxon>
        <taxon>Gunneridae</taxon>
        <taxon>Pentapetalae</taxon>
        <taxon>asterids</taxon>
        <taxon>lamiids</taxon>
        <taxon>Solanales</taxon>
        <taxon>Solanaceae</taxon>
        <taxon>Solanoideae</taxon>
        <taxon>Solaneae</taxon>
        <taxon>Solanum</taxon>
    </lineage>
</organism>